<proteinExistence type="predicted"/>
<keyword evidence="2" id="KW-1185">Reference proteome</keyword>
<dbReference type="AlphaFoldDB" id="A0A182XTP5"/>
<name>A0A182XTP5_ANOQN</name>
<dbReference type="EnsemblMetazoa" id="AQUA015180-RA">
    <property type="protein sequence ID" value="AQUA015180-PA"/>
    <property type="gene ID" value="AQUA015180"/>
</dbReference>
<accession>A0A182XTP5</accession>
<organism evidence="1 2">
    <name type="scientific">Anopheles quadriannulatus</name>
    <name type="common">Mosquito</name>
    <dbReference type="NCBI Taxonomy" id="34691"/>
    <lineage>
        <taxon>Eukaryota</taxon>
        <taxon>Metazoa</taxon>
        <taxon>Ecdysozoa</taxon>
        <taxon>Arthropoda</taxon>
        <taxon>Hexapoda</taxon>
        <taxon>Insecta</taxon>
        <taxon>Pterygota</taxon>
        <taxon>Neoptera</taxon>
        <taxon>Endopterygota</taxon>
        <taxon>Diptera</taxon>
        <taxon>Nematocera</taxon>
        <taxon>Culicoidea</taxon>
        <taxon>Culicidae</taxon>
        <taxon>Anophelinae</taxon>
        <taxon>Anopheles</taxon>
    </lineage>
</organism>
<sequence length="105" mass="11986">ISGKGNFLLSPFRSCRRYSDAKNIQPLETAYCGPGLLSFAKITIWTARSHGIGELECLLCFDNRSKTNTVHLLQKYWNSLMIYVKELTGIHMLLQKYAKFLADLL</sequence>
<evidence type="ECO:0000313" key="2">
    <source>
        <dbReference type="Proteomes" id="UP000076407"/>
    </source>
</evidence>
<dbReference type="VEuPathDB" id="VectorBase:AQUA017838"/>
<protein>
    <submittedName>
        <fullName evidence="1">Uncharacterized protein</fullName>
    </submittedName>
</protein>
<dbReference type="Proteomes" id="UP000076407">
    <property type="component" value="Unassembled WGS sequence"/>
</dbReference>
<evidence type="ECO:0000313" key="1">
    <source>
        <dbReference type="EnsemblMetazoa" id="AQUA015180-PA"/>
    </source>
</evidence>
<reference evidence="1" key="1">
    <citation type="submission" date="2020-05" db="UniProtKB">
        <authorList>
            <consortium name="EnsemblMetazoa"/>
        </authorList>
    </citation>
    <scope>IDENTIFICATION</scope>
    <source>
        <strain evidence="1">SANGQUA</strain>
    </source>
</reference>